<dbReference type="Gene3D" id="1.10.730.10">
    <property type="entry name" value="Isoleucyl-tRNA Synthetase, Domain 1"/>
    <property type="match status" value="1"/>
</dbReference>
<dbReference type="OrthoDB" id="9810365at2"/>
<dbReference type="Gene3D" id="3.40.50.620">
    <property type="entry name" value="HUPs"/>
    <property type="match status" value="2"/>
</dbReference>
<keyword evidence="15" id="KW-1185">Reference proteome</keyword>
<evidence type="ECO:0000256" key="3">
    <source>
        <dbReference type="ARBA" id="ARBA00022741"/>
    </source>
</evidence>
<dbReference type="Gene3D" id="3.90.740.10">
    <property type="entry name" value="Valyl/Leucyl/Isoleucyl-tRNA synthetase, editing domain"/>
    <property type="match status" value="2"/>
</dbReference>
<name>A0A2Z6I837_9BURK</name>
<feature type="short sequence motif" description="'KMSKS' region" evidence="10">
    <location>
        <begin position="546"/>
        <end position="550"/>
    </location>
</feature>
<dbReference type="InterPro" id="IPR019499">
    <property type="entry name" value="Val-tRNA_synth_tRNA-bd"/>
</dbReference>
<feature type="short sequence motif" description="'HIGH' region" evidence="10">
    <location>
        <begin position="50"/>
        <end position="60"/>
    </location>
</feature>
<keyword evidence="1 10" id="KW-0963">Cytoplasm</keyword>
<dbReference type="InterPro" id="IPR009008">
    <property type="entry name" value="Val/Leu/Ile-tRNA-synth_edit"/>
</dbReference>
<keyword evidence="3 10" id="KW-0547">Nucleotide-binding</keyword>
<dbReference type="FunFam" id="3.40.50.620:FF:000020">
    <property type="entry name" value="Valine--tRNA ligase, mitochondrial"/>
    <property type="match status" value="1"/>
</dbReference>
<dbReference type="CDD" id="cd07962">
    <property type="entry name" value="Anticodon_Ia_Val"/>
    <property type="match status" value="1"/>
</dbReference>
<evidence type="ECO:0000256" key="8">
    <source>
        <dbReference type="ARBA" id="ARBA00047552"/>
    </source>
</evidence>
<dbReference type="GO" id="GO:0004832">
    <property type="term" value="F:valine-tRNA ligase activity"/>
    <property type="evidence" value="ECO:0007669"/>
    <property type="project" value="UniProtKB-UniRule"/>
</dbReference>
<dbReference type="Pfam" id="PF08264">
    <property type="entry name" value="Anticodon_1"/>
    <property type="match status" value="1"/>
</dbReference>
<comment type="subunit">
    <text evidence="10">Monomer.</text>
</comment>
<dbReference type="EMBL" id="AP018786">
    <property type="protein sequence ID" value="BBF22615.1"/>
    <property type="molecule type" value="Genomic_DNA"/>
</dbReference>
<evidence type="ECO:0000256" key="7">
    <source>
        <dbReference type="ARBA" id="ARBA00023146"/>
    </source>
</evidence>
<comment type="domain">
    <text evidence="10">ValRS has two distinct active sites: one for aminoacylation and one for editing. The misactivated threonine is translocated from the active site to the editing site.</text>
</comment>
<dbReference type="KEGG" id="sutt:SUTMEG_05060"/>
<dbReference type="HAMAP" id="MF_02004">
    <property type="entry name" value="Val_tRNA_synth_type1"/>
    <property type="match status" value="1"/>
</dbReference>
<evidence type="ECO:0000256" key="10">
    <source>
        <dbReference type="HAMAP-Rule" id="MF_02004"/>
    </source>
</evidence>
<evidence type="ECO:0000256" key="1">
    <source>
        <dbReference type="ARBA" id="ARBA00022490"/>
    </source>
</evidence>
<feature type="binding site" evidence="10">
    <location>
        <position position="549"/>
    </location>
    <ligand>
        <name>ATP</name>
        <dbReference type="ChEBI" id="CHEBI:30616"/>
    </ligand>
</feature>
<evidence type="ECO:0000256" key="2">
    <source>
        <dbReference type="ARBA" id="ARBA00022598"/>
    </source>
</evidence>
<evidence type="ECO:0000256" key="6">
    <source>
        <dbReference type="ARBA" id="ARBA00023054"/>
    </source>
</evidence>
<reference evidence="14 15" key="1">
    <citation type="journal article" date="2018" name="Int. J. Syst. Evol. Microbiol.">
        <title>Mesosutterella multiformis gen. nov., sp. nov., a member of the family Sutterellaceae and Sutterella megalosphaeroides sp. nov., isolated from human faeces.</title>
        <authorList>
            <person name="Sakamoto M."/>
            <person name="Ikeyama N."/>
            <person name="Kunihiro T."/>
            <person name="Iino T."/>
            <person name="Yuki M."/>
            <person name="Ohkuma M."/>
        </authorList>
    </citation>
    <scope>NUCLEOTIDE SEQUENCE [LARGE SCALE GENOMIC DNA]</scope>
    <source>
        <strain evidence="14 15">6FBBBH3</strain>
    </source>
</reference>
<evidence type="ECO:0000259" key="13">
    <source>
        <dbReference type="Pfam" id="PF10458"/>
    </source>
</evidence>
<feature type="domain" description="Valyl-tRNA synthetase tRNA-binding arm" evidence="13">
    <location>
        <begin position="877"/>
        <end position="941"/>
    </location>
</feature>
<keyword evidence="7 10" id="KW-0030">Aminoacyl-tRNA synthetase</keyword>
<feature type="domain" description="Aminoacyl-tRNA synthetase class Ia" evidence="11">
    <location>
        <begin position="22"/>
        <end position="623"/>
    </location>
</feature>
<dbReference type="GO" id="GO:0006438">
    <property type="term" value="P:valyl-tRNA aminoacylation"/>
    <property type="evidence" value="ECO:0007669"/>
    <property type="project" value="UniProtKB-UniRule"/>
</dbReference>
<dbReference type="Pfam" id="PF10458">
    <property type="entry name" value="Val_tRNA-synt_C"/>
    <property type="match status" value="1"/>
</dbReference>
<dbReference type="FunFam" id="3.90.740.10:FF:000005">
    <property type="entry name" value="Valine--tRNA ligase, mitochondrial"/>
    <property type="match status" value="1"/>
</dbReference>
<dbReference type="SUPFAM" id="SSF47323">
    <property type="entry name" value="Anticodon-binding domain of a subclass of class I aminoacyl-tRNA synthetases"/>
    <property type="match status" value="1"/>
</dbReference>
<dbReference type="PROSITE" id="PS00178">
    <property type="entry name" value="AA_TRNA_LIGASE_I"/>
    <property type="match status" value="1"/>
</dbReference>
<feature type="domain" description="Methionyl/Valyl/Leucyl/Isoleucyl-tRNA synthetase anticodon-binding" evidence="12">
    <location>
        <begin position="669"/>
        <end position="822"/>
    </location>
</feature>
<dbReference type="SUPFAM" id="SSF46589">
    <property type="entry name" value="tRNA-binding arm"/>
    <property type="match status" value="1"/>
</dbReference>
<accession>A0A2Z6I837</accession>
<comment type="subcellular location">
    <subcellularLocation>
        <location evidence="10">Cytoplasm</location>
    </subcellularLocation>
</comment>
<dbReference type="PRINTS" id="PR00986">
    <property type="entry name" value="TRNASYNTHVAL"/>
</dbReference>
<dbReference type="InterPro" id="IPR009080">
    <property type="entry name" value="tRNAsynth_Ia_anticodon-bd"/>
</dbReference>
<dbReference type="EC" id="6.1.1.9" evidence="10"/>
<dbReference type="InterPro" id="IPR037118">
    <property type="entry name" value="Val-tRNA_synth_C_sf"/>
</dbReference>
<evidence type="ECO:0000313" key="15">
    <source>
        <dbReference type="Proteomes" id="UP000271003"/>
    </source>
</evidence>
<dbReference type="InterPro" id="IPR002303">
    <property type="entry name" value="Valyl-tRNA_ligase"/>
</dbReference>
<evidence type="ECO:0000313" key="14">
    <source>
        <dbReference type="EMBL" id="BBF22615.1"/>
    </source>
</evidence>
<comment type="similarity">
    <text evidence="9 10">Belongs to the class-I aminoacyl-tRNA synthetase family. ValS type 1 subfamily.</text>
</comment>
<keyword evidence="6 10" id="KW-0175">Coiled coil</keyword>
<dbReference type="GO" id="GO:0005524">
    <property type="term" value="F:ATP binding"/>
    <property type="evidence" value="ECO:0007669"/>
    <property type="project" value="UniProtKB-UniRule"/>
</dbReference>
<dbReference type="Pfam" id="PF00133">
    <property type="entry name" value="tRNA-synt_1"/>
    <property type="match status" value="1"/>
</dbReference>
<comment type="catalytic activity">
    <reaction evidence="8 10">
        <text>tRNA(Val) + L-valine + ATP = L-valyl-tRNA(Val) + AMP + diphosphate</text>
        <dbReference type="Rhea" id="RHEA:10704"/>
        <dbReference type="Rhea" id="RHEA-COMP:9672"/>
        <dbReference type="Rhea" id="RHEA-COMP:9708"/>
        <dbReference type="ChEBI" id="CHEBI:30616"/>
        <dbReference type="ChEBI" id="CHEBI:33019"/>
        <dbReference type="ChEBI" id="CHEBI:57762"/>
        <dbReference type="ChEBI" id="CHEBI:78442"/>
        <dbReference type="ChEBI" id="CHEBI:78537"/>
        <dbReference type="ChEBI" id="CHEBI:456215"/>
        <dbReference type="EC" id="6.1.1.9"/>
    </reaction>
</comment>
<dbReference type="PANTHER" id="PTHR11946:SF93">
    <property type="entry name" value="VALINE--TRNA LIGASE, CHLOROPLASTIC_MITOCHONDRIAL 2"/>
    <property type="match status" value="1"/>
</dbReference>
<keyword evidence="2 10" id="KW-0436">Ligase</keyword>
<evidence type="ECO:0000256" key="5">
    <source>
        <dbReference type="ARBA" id="ARBA00022917"/>
    </source>
</evidence>
<dbReference type="NCBIfam" id="NF004349">
    <property type="entry name" value="PRK05729.1"/>
    <property type="match status" value="1"/>
</dbReference>
<protein>
    <recommendedName>
        <fullName evidence="10">Valine--tRNA ligase</fullName>
        <ecNumber evidence="10">6.1.1.9</ecNumber>
    </recommendedName>
    <alternativeName>
        <fullName evidence="10">Valyl-tRNA synthetase</fullName>
        <shortName evidence="10">ValRS</shortName>
    </alternativeName>
</protein>
<organism evidence="14 15">
    <name type="scientific">Sutterella megalosphaeroides</name>
    <dbReference type="NCBI Taxonomy" id="2494234"/>
    <lineage>
        <taxon>Bacteria</taxon>
        <taxon>Pseudomonadati</taxon>
        <taxon>Pseudomonadota</taxon>
        <taxon>Betaproteobacteria</taxon>
        <taxon>Burkholderiales</taxon>
        <taxon>Sutterellaceae</taxon>
        <taxon>Sutterella</taxon>
    </lineage>
</organism>
<dbReference type="InterPro" id="IPR001412">
    <property type="entry name" value="aa-tRNA-synth_I_CS"/>
</dbReference>
<evidence type="ECO:0000256" key="4">
    <source>
        <dbReference type="ARBA" id="ARBA00022840"/>
    </source>
</evidence>
<keyword evidence="5 10" id="KW-0648">Protein biosynthesis</keyword>
<evidence type="ECO:0000259" key="11">
    <source>
        <dbReference type="Pfam" id="PF00133"/>
    </source>
</evidence>
<comment type="function">
    <text evidence="10">Catalyzes the attachment of valine to tRNA(Val). As ValRS can inadvertently accommodate and process structurally similar amino acids such as threonine, to avoid such errors, it has a 'posttransfer' editing activity that hydrolyzes mischarged Thr-tRNA(Val) in a tRNA-dependent manner.</text>
</comment>
<dbReference type="AlphaFoldDB" id="A0A2Z6I837"/>
<dbReference type="FunFam" id="1.10.730.10:FF:000009">
    <property type="entry name" value="Valine--tRNA ligase, mitochondrial"/>
    <property type="match status" value="1"/>
</dbReference>
<evidence type="ECO:0000256" key="9">
    <source>
        <dbReference type="ARBA" id="ARBA00060830"/>
    </source>
</evidence>
<dbReference type="Gene3D" id="1.10.287.380">
    <property type="entry name" value="Valyl-tRNA synthetase, C-terminal domain"/>
    <property type="match status" value="1"/>
</dbReference>
<dbReference type="RefSeq" id="WP_120176304.1">
    <property type="nucleotide sequence ID" value="NZ_AP018786.1"/>
</dbReference>
<dbReference type="InterPro" id="IPR014729">
    <property type="entry name" value="Rossmann-like_a/b/a_fold"/>
</dbReference>
<feature type="coiled-coil region" evidence="10">
    <location>
        <begin position="875"/>
        <end position="902"/>
    </location>
</feature>
<dbReference type="SUPFAM" id="SSF50677">
    <property type="entry name" value="ValRS/IleRS/LeuRS editing domain"/>
    <property type="match status" value="1"/>
</dbReference>
<dbReference type="SUPFAM" id="SSF52374">
    <property type="entry name" value="Nucleotidylyl transferase"/>
    <property type="match status" value="1"/>
</dbReference>
<dbReference type="FunFam" id="1.10.287.380:FF:000001">
    <property type="entry name" value="Valine--tRNA ligase"/>
    <property type="match status" value="1"/>
</dbReference>
<dbReference type="PANTHER" id="PTHR11946">
    <property type="entry name" value="VALYL-TRNA SYNTHETASES"/>
    <property type="match status" value="1"/>
</dbReference>
<dbReference type="InterPro" id="IPR013155">
    <property type="entry name" value="M/V/L/I-tRNA-synth_anticd-bd"/>
</dbReference>
<gene>
    <name evidence="10 14" type="primary">valS</name>
    <name evidence="14" type="ORF">SUTMEG_05060</name>
</gene>
<proteinExistence type="inferred from homology"/>
<dbReference type="GO" id="GO:0002161">
    <property type="term" value="F:aminoacyl-tRNA deacylase activity"/>
    <property type="evidence" value="ECO:0007669"/>
    <property type="project" value="InterPro"/>
</dbReference>
<dbReference type="InterPro" id="IPR033705">
    <property type="entry name" value="Anticodon_Ia_Val"/>
</dbReference>
<evidence type="ECO:0000259" key="12">
    <source>
        <dbReference type="Pfam" id="PF08264"/>
    </source>
</evidence>
<dbReference type="Proteomes" id="UP000271003">
    <property type="component" value="Chromosome"/>
</dbReference>
<dbReference type="GO" id="GO:0005829">
    <property type="term" value="C:cytosol"/>
    <property type="evidence" value="ECO:0007669"/>
    <property type="project" value="TreeGrafter"/>
</dbReference>
<comment type="domain">
    <text evidence="10">The C-terminal coiled-coil domain is crucial for aminoacylation activity.</text>
</comment>
<sequence>MSESTTNELAKSFEPAEIESRWYPIWEKRGYFRAGTDPEKPGFSIQLPPPNITGILHMGHAFNQTVMDTLTRYHRMAGYNTLWIPGTDHAGIATQIVVERQLEKEGIDRRDLGRDAFIQKIWDWQKVSGGTILSQMRRLGDSVDWDRAYFTMDEKLSKVVVDVFVRLYEEGLIYRGKRLVNWDPKLQSAVSDLEVESEEDNGHLWEIRYPAADGSEGVVVATTRPETLFGDQAVAVHPEDERYKHLVGKMLKLPLTDREIPVIADEYVDREFGSGCVKITPAHDFNDFEVGRRHNLPMLNVLTKTATMNENVPEKYRGMDRYACRKAAVADLEAAGLLVAVKPHKHMVPRVARTGEIVEPMLSEQWYMAMSKPAPEGTLYPGKSIGEVGLEAVESGEVNIFPAEWRGVYRQWLENIQDWCISRQLWWGHQIPAWYDESGRVFVARTEAEAQAQAGEGVKLTRDEDVLDTWFSSALVPFSTLGWPNPEGEDKAAYDLYLPSSVLVTGYDIIFFWVARMVMMTKHFTGRVPFKDVYIHGLVRDAEGKKMSKSEGNTLDPLDIIQGIDLESLVVKNTKGLRQPEKAPIVEKKLRKNYPEGIAAHGADALRFTMAAYATLGRNVNFDLKRAEGYRNFCTKLWNATRFVLMNVEGKDCGTGATAGLEKTLTVVDRWILARLNETVKDVRRAYEDYRLDNAANAIYSFVWTEFCDWYLELTKVQLKGDEAMQRGTRHTLVTVLETILRLAHPIIPFITEELWQKVSVTAGVRAADEETSVMIQSYPEVRPELEDAEALERMALVQSMVDSVRNLRSEMKLAPSTRVPLVVSGPSDVCVEAAPYLQALARLEAVERVEELDNRGALAPVAIVGDFKLMLKVEIDVAAERARLTKEIERLEAQVKQCEAKLGNERFVARAPAEVVATEKERLANFASLLEKQREQLAKLPAA</sequence>
<dbReference type="CDD" id="cd00817">
    <property type="entry name" value="ValRS_core"/>
    <property type="match status" value="1"/>
</dbReference>
<dbReference type="NCBIfam" id="TIGR00422">
    <property type="entry name" value="valS"/>
    <property type="match status" value="1"/>
</dbReference>
<dbReference type="InterPro" id="IPR002300">
    <property type="entry name" value="aa-tRNA-synth_Ia"/>
</dbReference>
<dbReference type="InterPro" id="IPR010978">
    <property type="entry name" value="tRNA-bd_arm"/>
</dbReference>
<keyword evidence="4 10" id="KW-0067">ATP-binding</keyword>